<keyword evidence="2" id="KW-1185">Reference proteome</keyword>
<dbReference type="EnsemblProtists" id="HpaT804503">
    <property type="protein sequence ID" value="HpaP804503"/>
    <property type="gene ID" value="HpaG804503"/>
</dbReference>
<dbReference type="Proteomes" id="UP000011713">
    <property type="component" value="Unassembled WGS sequence"/>
</dbReference>
<name>M4BDY5_HYAAE</name>
<accession>M4BDY5</accession>
<dbReference type="AlphaFoldDB" id="M4BDY5"/>
<proteinExistence type="predicted"/>
<organism evidence="1 2">
    <name type="scientific">Hyaloperonospora arabidopsidis (strain Emoy2)</name>
    <name type="common">Downy mildew agent</name>
    <name type="synonym">Peronospora arabidopsidis</name>
    <dbReference type="NCBI Taxonomy" id="559515"/>
    <lineage>
        <taxon>Eukaryota</taxon>
        <taxon>Sar</taxon>
        <taxon>Stramenopiles</taxon>
        <taxon>Oomycota</taxon>
        <taxon>Peronosporomycetes</taxon>
        <taxon>Peronosporales</taxon>
        <taxon>Peronosporaceae</taxon>
        <taxon>Hyaloperonospora</taxon>
    </lineage>
</organism>
<sequence>MRCHYLKLAITYMATFAISDAGNVSKSGANCDNKTGADPKDVLAGFALDNKGVARQVEDPNDGIPRNSRPACPEQITDTYMSGTADGLWSSGESLK</sequence>
<reference evidence="1" key="2">
    <citation type="submission" date="2015-06" db="UniProtKB">
        <authorList>
            <consortium name="EnsemblProtists"/>
        </authorList>
    </citation>
    <scope>IDENTIFICATION</scope>
    <source>
        <strain evidence="1">Emoy2</strain>
    </source>
</reference>
<dbReference type="EMBL" id="JH598169">
    <property type="status" value="NOT_ANNOTATED_CDS"/>
    <property type="molecule type" value="Genomic_DNA"/>
</dbReference>
<evidence type="ECO:0000313" key="1">
    <source>
        <dbReference type="EnsemblProtists" id="HpaP804503"/>
    </source>
</evidence>
<dbReference type="InParanoid" id="M4BDY5"/>
<dbReference type="HOGENOM" id="CLU_2364135_0_0_1"/>
<protein>
    <submittedName>
        <fullName evidence="1">Uncharacterized protein</fullName>
    </submittedName>
</protein>
<dbReference type="VEuPathDB" id="FungiDB:HpaG804503"/>
<reference evidence="2" key="1">
    <citation type="journal article" date="2010" name="Science">
        <title>Signatures of adaptation to obligate biotrophy in the Hyaloperonospora arabidopsidis genome.</title>
        <authorList>
            <person name="Baxter L."/>
            <person name="Tripathy S."/>
            <person name="Ishaque N."/>
            <person name="Boot N."/>
            <person name="Cabral A."/>
            <person name="Kemen E."/>
            <person name="Thines M."/>
            <person name="Ah-Fong A."/>
            <person name="Anderson R."/>
            <person name="Badejoko W."/>
            <person name="Bittner-Eddy P."/>
            <person name="Boore J.L."/>
            <person name="Chibucos M.C."/>
            <person name="Coates M."/>
            <person name="Dehal P."/>
            <person name="Delehaunty K."/>
            <person name="Dong S."/>
            <person name="Downton P."/>
            <person name="Dumas B."/>
            <person name="Fabro G."/>
            <person name="Fronick C."/>
            <person name="Fuerstenberg S.I."/>
            <person name="Fulton L."/>
            <person name="Gaulin E."/>
            <person name="Govers F."/>
            <person name="Hughes L."/>
            <person name="Humphray S."/>
            <person name="Jiang R.H."/>
            <person name="Judelson H."/>
            <person name="Kamoun S."/>
            <person name="Kyung K."/>
            <person name="Meijer H."/>
            <person name="Minx P."/>
            <person name="Morris P."/>
            <person name="Nelson J."/>
            <person name="Phuntumart V."/>
            <person name="Qutob D."/>
            <person name="Rehmany A."/>
            <person name="Rougon-Cardoso A."/>
            <person name="Ryden P."/>
            <person name="Torto-Alalibo T."/>
            <person name="Studholme D."/>
            <person name="Wang Y."/>
            <person name="Win J."/>
            <person name="Wood J."/>
            <person name="Clifton S.W."/>
            <person name="Rogers J."/>
            <person name="Van den Ackerveken G."/>
            <person name="Jones J.D."/>
            <person name="McDowell J.M."/>
            <person name="Beynon J."/>
            <person name="Tyler B.M."/>
        </authorList>
    </citation>
    <scope>NUCLEOTIDE SEQUENCE [LARGE SCALE GENOMIC DNA]</scope>
    <source>
        <strain evidence="2">Emoy2</strain>
    </source>
</reference>
<evidence type="ECO:0000313" key="2">
    <source>
        <dbReference type="Proteomes" id="UP000011713"/>
    </source>
</evidence>